<evidence type="ECO:0000256" key="1">
    <source>
        <dbReference type="ARBA" id="ARBA00022729"/>
    </source>
</evidence>
<dbReference type="Gene3D" id="3.40.50.1820">
    <property type="entry name" value="alpha/beta hydrolase"/>
    <property type="match status" value="1"/>
</dbReference>
<evidence type="ECO:0000256" key="2">
    <source>
        <dbReference type="ARBA" id="ARBA00022801"/>
    </source>
</evidence>
<evidence type="ECO:0000313" key="4">
    <source>
        <dbReference type="EMBL" id="AWI54170.1"/>
    </source>
</evidence>
<dbReference type="InterPro" id="IPR029058">
    <property type="entry name" value="AB_hydrolase_fold"/>
</dbReference>
<dbReference type="OrthoDB" id="9767239at2"/>
<dbReference type="PANTHER" id="PTHR43037">
    <property type="entry name" value="UNNAMED PRODUCT-RELATED"/>
    <property type="match status" value="1"/>
</dbReference>
<dbReference type="PANTHER" id="PTHR43037:SF1">
    <property type="entry name" value="BLL1128 PROTEIN"/>
    <property type="match status" value="1"/>
</dbReference>
<dbReference type="Pfam" id="PF10503">
    <property type="entry name" value="Esterase_PHB"/>
    <property type="match status" value="1"/>
</dbReference>
<organism evidence="4 5">
    <name type="scientific">Aquabacterium olei</name>
    <dbReference type="NCBI Taxonomy" id="1296669"/>
    <lineage>
        <taxon>Bacteria</taxon>
        <taxon>Pseudomonadati</taxon>
        <taxon>Pseudomonadota</taxon>
        <taxon>Betaproteobacteria</taxon>
        <taxon>Burkholderiales</taxon>
        <taxon>Aquabacterium</taxon>
    </lineage>
</organism>
<proteinExistence type="predicted"/>
<dbReference type="GO" id="GO:0016787">
    <property type="term" value="F:hydrolase activity"/>
    <property type="evidence" value="ECO:0007669"/>
    <property type="project" value="UniProtKB-KW"/>
</dbReference>
<gene>
    <name evidence="4" type="ORF">DEH84_12640</name>
</gene>
<name>A0A2U8FT25_9BURK</name>
<dbReference type="SUPFAM" id="SSF53474">
    <property type="entry name" value="alpha/beta-Hydrolases"/>
    <property type="match status" value="1"/>
</dbReference>
<accession>A0A2U8FT25</accession>
<keyword evidence="1" id="KW-0732">Signal</keyword>
<protein>
    <submittedName>
        <fullName evidence="4">Poly(3-hydroxyalkanoate) depolymerase</fullName>
    </submittedName>
</protein>
<keyword evidence="2" id="KW-0378">Hydrolase</keyword>
<reference evidence="4 5" key="1">
    <citation type="submission" date="2018-05" db="EMBL/GenBank/DDBJ databases">
        <title>complete genome sequence of Aquabacterium olei NBRC 110486.</title>
        <authorList>
            <person name="Tang B."/>
            <person name="Chang J."/>
            <person name="Zhang L."/>
            <person name="Yang H."/>
        </authorList>
    </citation>
    <scope>NUCLEOTIDE SEQUENCE [LARGE SCALE GENOMIC DNA]</scope>
    <source>
        <strain evidence="4 5">NBRC 110486</strain>
    </source>
</reference>
<feature type="region of interest" description="Disordered" evidence="3">
    <location>
        <begin position="91"/>
        <end position="110"/>
    </location>
</feature>
<evidence type="ECO:0000256" key="3">
    <source>
        <dbReference type="SAM" id="MobiDB-lite"/>
    </source>
</evidence>
<sequence length="400" mass="42271">MNPLFQQLMGQAARLTSQGNLQRATAAIQEALGAGAFRVPGQHPAQGASANDAVIDVDVREVAAPVEEAVAASRRPERHPTAERAVPDEGHVLRGTHSGSTGQRDWRLYVPPGDTSAPRPLVVMLHGCTQDPDDFAAGTAMDEAARAQGVYVLYPAQAQNANPQRCWNWFKHNHQQRGKGEPALLADMTRDVMARHAIDPRRVYVAGLSAGGAMAAILGEAYPDLYAAVGVHSGLAAGAADDLPSALAAMKGDAANGLLSHGLADLPGLEALAQGRAPKKKRAPKTTGRRTPTIVFHGDRDRTVHPVNGEHIVAACTLPAANDEAACISEECVRSPNGRTYTRRLHADAEGRPQAEHWVVHGAGHAWSGGRAHGSYTDAGGPDASAEMLRFFSAHALPDR</sequence>
<dbReference type="Proteomes" id="UP000244892">
    <property type="component" value="Chromosome"/>
</dbReference>
<dbReference type="EMBL" id="CP029210">
    <property type="protein sequence ID" value="AWI54170.1"/>
    <property type="molecule type" value="Genomic_DNA"/>
</dbReference>
<dbReference type="GO" id="GO:0005576">
    <property type="term" value="C:extracellular region"/>
    <property type="evidence" value="ECO:0007669"/>
    <property type="project" value="InterPro"/>
</dbReference>
<keyword evidence="5" id="KW-1185">Reference proteome</keyword>
<dbReference type="AlphaFoldDB" id="A0A2U8FT25"/>
<dbReference type="NCBIfam" id="TIGR01840">
    <property type="entry name" value="esterase_phb"/>
    <property type="match status" value="1"/>
</dbReference>
<dbReference type="KEGG" id="aon:DEH84_12640"/>
<dbReference type="InterPro" id="IPR050955">
    <property type="entry name" value="Plant_Biomass_Hydrol_Est"/>
</dbReference>
<dbReference type="RefSeq" id="WP_109037166.1">
    <property type="nucleotide sequence ID" value="NZ_CP029210.1"/>
</dbReference>
<evidence type="ECO:0000313" key="5">
    <source>
        <dbReference type="Proteomes" id="UP000244892"/>
    </source>
</evidence>
<dbReference type="InterPro" id="IPR010126">
    <property type="entry name" value="Esterase_phb"/>
</dbReference>